<reference evidence="4" key="3">
    <citation type="submission" date="2023-01" db="EMBL/GenBank/DDBJ databases">
        <authorList>
            <person name="Sun Q."/>
            <person name="Evtushenko L."/>
        </authorList>
    </citation>
    <scope>NUCLEOTIDE SEQUENCE</scope>
    <source>
        <strain evidence="4">VKM B-1606</strain>
    </source>
</reference>
<dbReference type="GO" id="GO:0018773">
    <property type="term" value="F:acetylpyruvate hydrolase activity"/>
    <property type="evidence" value="ECO:0007669"/>
    <property type="project" value="TreeGrafter"/>
</dbReference>
<dbReference type="GO" id="GO:0046872">
    <property type="term" value="F:metal ion binding"/>
    <property type="evidence" value="ECO:0007669"/>
    <property type="project" value="UniProtKB-KW"/>
</dbReference>
<proteinExistence type="predicted"/>
<keyword evidence="4" id="KW-0413">Isomerase</keyword>
<reference evidence="5 6" key="2">
    <citation type="submission" date="2021-01" db="EMBL/GenBank/DDBJ databases">
        <title>Genomic Encyclopedia of Type Strains, Phase IV (KMG-IV): sequencing the most valuable type-strain genomes for metagenomic binning, comparative biology and taxonomic classification.</title>
        <authorList>
            <person name="Goeker M."/>
        </authorList>
    </citation>
    <scope>NUCLEOTIDE SEQUENCE [LARGE SCALE GENOMIC DNA]</scope>
    <source>
        <strain evidence="5 6">DSM 6130</strain>
    </source>
</reference>
<gene>
    <name evidence="4" type="ORF">GCM10008170_11020</name>
    <name evidence="5" type="ORF">JOD31_000006</name>
</gene>
<sequence>MVEATAVATALWVRFDRAGQAGFGRLVGDAVEVHQGDMFAGPTATGETVALSDVALLAPTTPGKIIALWKNLRGLADKLGQTPPDEPLYLLKASSSAIGSDATIRRPSSYGGRVVFEGELGIVIGATCREATPAEAEAAIFGYTCVNDVTAADLIDKDPSFAQWARAKSFDGFGAFGPGVATGLDPSALVIKTVLNGSERQNYPVADMFFEPAELVSRLSFDMTLEPGDLIMCGTSVGVGAMREPENVVEVTIEGVGTLRNRFVQ</sequence>
<dbReference type="RefSeq" id="WP_204948280.1">
    <property type="nucleotide sequence ID" value="NZ_BSFF01000002.1"/>
</dbReference>
<dbReference type="InterPro" id="IPR036663">
    <property type="entry name" value="Fumarylacetoacetase_C_sf"/>
</dbReference>
<feature type="domain" description="Fumarylacetoacetase-like C-terminal" evidence="2">
    <location>
        <begin position="64"/>
        <end position="263"/>
    </location>
</feature>
<accession>A0A9W6IRD0</accession>
<evidence type="ECO:0000313" key="4">
    <source>
        <dbReference type="EMBL" id="GLK55083.1"/>
    </source>
</evidence>
<dbReference type="Proteomes" id="UP000758856">
    <property type="component" value="Unassembled WGS sequence"/>
</dbReference>
<name>A0A9W6IRD0_9HYPH</name>
<dbReference type="AlphaFoldDB" id="A0A9W6IRD0"/>
<evidence type="ECO:0000259" key="3">
    <source>
        <dbReference type="Pfam" id="PF10370"/>
    </source>
</evidence>
<dbReference type="Gene3D" id="3.90.850.10">
    <property type="entry name" value="Fumarylacetoacetase-like, C-terminal domain"/>
    <property type="match status" value="1"/>
</dbReference>
<keyword evidence="1" id="KW-0479">Metal-binding</keyword>
<evidence type="ECO:0000313" key="6">
    <source>
        <dbReference type="Proteomes" id="UP000758856"/>
    </source>
</evidence>
<dbReference type="Pfam" id="PF01557">
    <property type="entry name" value="FAA_hydrolase"/>
    <property type="match status" value="1"/>
</dbReference>
<dbReference type="EMBL" id="BSFF01000002">
    <property type="protein sequence ID" value="GLK55083.1"/>
    <property type="molecule type" value="Genomic_DNA"/>
</dbReference>
<dbReference type="Pfam" id="PF10370">
    <property type="entry name" value="Rv2993c-like_N"/>
    <property type="match status" value="1"/>
</dbReference>
<dbReference type="InterPro" id="IPR018833">
    <property type="entry name" value="Rv2993c-like_N"/>
</dbReference>
<evidence type="ECO:0000313" key="5">
    <source>
        <dbReference type="EMBL" id="MBM7849794.1"/>
    </source>
</evidence>
<reference evidence="4" key="1">
    <citation type="journal article" date="2014" name="Int. J. Syst. Evol. Microbiol.">
        <title>Complete genome sequence of Corynebacterium casei LMG S-19264T (=DSM 44701T), isolated from a smear-ripened cheese.</title>
        <authorList>
            <consortium name="US DOE Joint Genome Institute (JGI-PGF)"/>
            <person name="Walter F."/>
            <person name="Albersmeier A."/>
            <person name="Kalinowski J."/>
            <person name="Ruckert C."/>
        </authorList>
    </citation>
    <scope>NUCLEOTIDE SEQUENCE</scope>
    <source>
        <strain evidence="4">VKM B-1606</strain>
    </source>
</reference>
<keyword evidence="6" id="KW-1185">Reference proteome</keyword>
<evidence type="ECO:0000259" key="2">
    <source>
        <dbReference type="Pfam" id="PF01557"/>
    </source>
</evidence>
<dbReference type="InterPro" id="IPR011234">
    <property type="entry name" value="Fumarylacetoacetase-like_C"/>
</dbReference>
<dbReference type="PANTHER" id="PTHR11820:SF7">
    <property type="entry name" value="ACYLPYRUVASE FAHD1, MITOCHONDRIAL"/>
    <property type="match status" value="1"/>
</dbReference>
<organism evidence="4 7">
    <name type="scientific">Methylopila capsulata</name>
    <dbReference type="NCBI Taxonomy" id="61654"/>
    <lineage>
        <taxon>Bacteria</taxon>
        <taxon>Pseudomonadati</taxon>
        <taxon>Pseudomonadota</taxon>
        <taxon>Alphaproteobacteria</taxon>
        <taxon>Hyphomicrobiales</taxon>
        <taxon>Methylopilaceae</taxon>
        <taxon>Methylopila</taxon>
    </lineage>
</organism>
<evidence type="ECO:0000256" key="1">
    <source>
        <dbReference type="ARBA" id="ARBA00022723"/>
    </source>
</evidence>
<dbReference type="EMBL" id="JAFBCY010000001">
    <property type="protein sequence ID" value="MBM7849794.1"/>
    <property type="molecule type" value="Genomic_DNA"/>
</dbReference>
<protein>
    <submittedName>
        <fullName evidence="4">2-hydroxyhepta-2,4-diene-1,7-dioate isomerase</fullName>
    </submittedName>
    <submittedName>
        <fullName evidence="5">2-keto-4-pentenoate hydratase/2-oxohepta-3-ene-1,7-dioic acid hydratase in catechol pathway</fullName>
    </submittedName>
</protein>
<comment type="caution">
    <text evidence="4">The sequence shown here is derived from an EMBL/GenBank/DDBJ whole genome shotgun (WGS) entry which is preliminary data.</text>
</comment>
<dbReference type="PANTHER" id="PTHR11820">
    <property type="entry name" value="ACYLPYRUVASE"/>
    <property type="match status" value="1"/>
</dbReference>
<feature type="domain" description="Rv2993c-like N-terminal" evidence="3">
    <location>
        <begin position="12"/>
        <end position="59"/>
    </location>
</feature>
<dbReference type="Proteomes" id="UP001143400">
    <property type="component" value="Unassembled WGS sequence"/>
</dbReference>
<dbReference type="SUPFAM" id="SSF56529">
    <property type="entry name" value="FAH"/>
    <property type="match status" value="1"/>
</dbReference>
<dbReference type="GO" id="GO:0016853">
    <property type="term" value="F:isomerase activity"/>
    <property type="evidence" value="ECO:0007669"/>
    <property type="project" value="UniProtKB-KW"/>
</dbReference>
<evidence type="ECO:0000313" key="7">
    <source>
        <dbReference type="Proteomes" id="UP001143400"/>
    </source>
</evidence>